<dbReference type="Pfam" id="PF05985">
    <property type="entry name" value="EutC"/>
    <property type="match status" value="1"/>
</dbReference>
<comment type="cofactor">
    <cofactor evidence="5">
        <name>adenosylcob(III)alamin</name>
        <dbReference type="ChEBI" id="CHEBI:18408"/>
    </cofactor>
    <text evidence="5">Binds between the large and small subunits.</text>
</comment>
<dbReference type="PANTHER" id="PTHR39330:SF1">
    <property type="entry name" value="ETHANOLAMINE AMMONIA-LYASE SMALL SUBUNIT"/>
    <property type="match status" value="1"/>
</dbReference>
<dbReference type="EC" id="4.3.1.7" evidence="5"/>
<comment type="pathway">
    <text evidence="5">Amine and polyamine degradation; ethanolamine degradation.</text>
</comment>
<proteinExistence type="inferred from homology"/>
<dbReference type="PIRSF" id="PIRSF018982">
    <property type="entry name" value="EutC"/>
    <property type="match status" value="1"/>
</dbReference>
<evidence type="ECO:0000256" key="3">
    <source>
        <dbReference type="ARBA" id="ARBA00023285"/>
    </source>
</evidence>
<comment type="similarity">
    <text evidence="5">Belongs to the EutC family.</text>
</comment>
<dbReference type="GO" id="GO:0008851">
    <property type="term" value="F:ethanolamine ammonia-lyase activity"/>
    <property type="evidence" value="ECO:0007669"/>
    <property type="project" value="UniProtKB-UniRule"/>
</dbReference>
<dbReference type="GO" id="GO:0046336">
    <property type="term" value="P:ethanolamine catabolic process"/>
    <property type="evidence" value="ECO:0007669"/>
    <property type="project" value="UniProtKB-UniRule"/>
</dbReference>
<dbReference type="Gene3D" id="3.40.50.11240">
    <property type="entry name" value="Ethanolamine ammonia-lyase light chain (EutC)"/>
    <property type="match status" value="1"/>
</dbReference>
<comment type="subcellular location">
    <subcellularLocation>
        <location evidence="5">Bacterial microcompartment</location>
    </subcellularLocation>
</comment>
<organism evidence="6 7">
    <name type="scientific">Sandarakinorhabdus cyanobacteriorum</name>
    <dbReference type="NCBI Taxonomy" id="1981098"/>
    <lineage>
        <taxon>Bacteria</taxon>
        <taxon>Pseudomonadati</taxon>
        <taxon>Pseudomonadota</taxon>
        <taxon>Alphaproteobacteria</taxon>
        <taxon>Sphingomonadales</taxon>
        <taxon>Sphingosinicellaceae</taxon>
        <taxon>Sandarakinorhabdus</taxon>
    </lineage>
</organism>
<keyword evidence="4 5" id="KW-1283">Bacterial microcompartment</keyword>
<evidence type="ECO:0000256" key="4">
    <source>
        <dbReference type="ARBA" id="ARBA00024446"/>
    </source>
</evidence>
<dbReference type="HAMAP" id="MF_00601">
    <property type="entry name" value="EutC"/>
    <property type="match status" value="1"/>
</dbReference>
<name>A0A255YLU3_9SPHN</name>
<dbReference type="OrthoDB" id="114248at2"/>
<dbReference type="EMBL" id="NOXT01000101">
    <property type="protein sequence ID" value="OYQ30171.1"/>
    <property type="molecule type" value="Genomic_DNA"/>
</dbReference>
<dbReference type="Proteomes" id="UP000216991">
    <property type="component" value="Unassembled WGS sequence"/>
</dbReference>
<feature type="binding site" evidence="5">
    <location>
        <position position="180"/>
    </location>
    <ligand>
        <name>adenosylcob(III)alamin</name>
        <dbReference type="ChEBI" id="CHEBI:18408"/>
    </ligand>
</feature>
<keyword evidence="7" id="KW-1185">Reference proteome</keyword>
<comment type="catalytic activity">
    <reaction evidence="5">
        <text>ethanolamine = acetaldehyde + NH4(+)</text>
        <dbReference type="Rhea" id="RHEA:15313"/>
        <dbReference type="ChEBI" id="CHEBI:15343"/>
        <dbReference type="ChEBI" id="CHEBI:28938"/>
        <dbReference type="ChEBI" id="CHEBI:57603"/>
        <dbReference type="EC" id="4.3.1.7"/>
    </reaction>
</comment>
<keyword evidence="3 5" id="KW-0170">Cobalt</keyword>
<evidence type="ECO:0000313" key="6">
    <source>
        <dbReference type="EMBL" id="OYQ30171.1"/>
    </source>
</evidence>
<evidence type="ECO:0000313" key="7">
    <source>
        <dbReference type="Proteomes" id="UP000216991"/>
    </source>
</evidence>
<evidence type="ECO:0000256" key="5">
    <source>
        <dbReference type="HAMAP-Rule" id="MF_00601"/>
    </source>
</evidence>
<keyword evidence="2 5" id="KW-0456">Lyase</keyword>
<dbReference type="InterPro" id="IPR042255">
    <property type="entry name" value="EutC_N"/>
</dbReference>
<protein>
    <recommendedName>
        <fullName evidence="5">Ethanolamine ammonia-lyase small subunit</fullName>
        <shortName evidence="5">EAL small subunit</shortName>
        <ecNumber evidence="5">4.3.1.7</ecNumber>
    </recommendedName>
</protein>
<reference evidence="6 7" key="1">
    <citation type="submission" date="2017-07" db="EMBL/GenBank/DDBJ databases">
        <title>Sandarakinorhabdus cyanobacteriorum sp. nov., a novel bacterium isolated from cyanobacterial aggregates in a eutrophic lake.</title>
        <authorList>
            <person name="Cai H."/>
        </authorList>
    </citation>
    <scope>NUCLEOTIDE SEQUENCE [LARGE SCALE GENOMIC DNA]</scope>
    <source>
        <strain evidence="6 7">TH057</strain>
    </source>
</reference>
<feature type="binding site" evidence="5">
    <location>
        <position position="159"/>
    </location>
    <ligand>
        <name>adenosylcob(III)alamin</name>
        <dbReference type="ChEBI" id="CHEBI:18408"/>
    </ligand>
</feature>
<dbReference type="NCBIfam" id="NF003971">
    <property type="entry name" value="PRK05465.1"/>
    <property type="match status" value="1"/>
</dbReference>
<dbReference type="AlphaFoldDB" id="A0A255YLU3"/>
<accession>A0A255YLU3</accession>
<dbReference type="GO" id="GO:0009350">
    <property type="term" value="C:ethanolamine ammonia-lyase complex"/>
    <property type="evidence" value="ECO:0007669"/>
    <property type="project" value="UniProtKB-UniRule"/>
</dbReference>
<gene>
    <name evidence="5" type="primary">eutC</name>
    <name evidence="6" type="ORF">CHU93_06905</name>
</gene>
<dbReference type="UniPathway" id="UPA00560"/>
<dbReference type="GO" id="GO:0006520">
    <property type="term" value="P:amino acid metabolic process"/>
    <property type="evidence" value="ECO:0007669"/>
    <property type="project" value="InterPro"/>
</dbReference>
<dbReference type="GO" id="GO:0031419">
    <property type="term" value="F:cobalamin binding"/>
    <property type="evidence" value="ECO:0007669"/>
    <property type="project" value="UniProtKB-UniRule"/>
</dbReference>
<dbReference type="InterPro" id="IPR009246">
    <property type="entry name" value="EutC"/>
</dbReference>
<dbReference type="PANTHER" id="PTHR39330">
    <property type="entry name" value="ETHANOLAMINE AMMONIA-LYASE LIGHT CHAIN"/>
    <property type="match status" value="1"/>
</dbReference>
<feature type="binding site" evidence="5">
    <location>
        <position position="209"/>
    </location>
    <ligand>
        <name>adenosylcob(III)alamin</name>
        <dbReference type="ChEBI" id="CHEBI:18408"/>
    </ligand>
</feature>
<sequence>MRPGAWRHRRRGWPCRGCLVADLPAHLAALTQARIGLPRAGHALNTAATLAFDLAHARARDAVNAVFDTGPLHAAFDTIEVRSAAPDRATYLQRPDLGRQLPSAEAERLLPRGADTAIVVGDGLSATAVALHAVPLIRALQPRLGGVWAPIVAAHQARVALGDAIGAALGVDIVVVLIGERPGLSAPDSLGAYITWQPRPGRHDSERNCVSNIRPPHGLDHETAAARIAWLVHQARARRLTGVALKDESASDLRLA</sequence>
<comment type="subunit">
    <text evidence="5">The basic unit is a heterodimer which dimerizes to form tetramers. The heterotetramers trimerize; 6 large subunits form a core ring with 6 small subunits projecting outwards.</text>
</comment>
<comment type="function">
    <text evidence="5">Catalyzes the deamination of various vicinal amino-alcohols to oxo compounds. Allows this organism to utilize ethanolamine as the sole source of nitrogen and carbon in the presence of external vitamin B12.</text>
</comment>
<dbReference type="Gene3D" id="1.10.30.40">
    <property type="entry name" value="Ethanolamine ammonia-lyase light chain (EutC), N-terminal domain"/>
    <property type="match status" value="1"/>
</dbReference>
<comment type="caution">
    <text evidence="6">The sequence shown here is derived from an EMBL/GenBank/DDBJ whole genome shotgun (WGS) entry which is preliminary data.</text>
</comment>
<dbReference type="InterPro" id="IPR042251">
    <property type="entry name" value="EutC_C"/>
</dbReference>
<dbReference type="GO" id="GO:0031471">
    <property type="term" value="C:ethanolamine degradation polyhedral organelle"/>
    <property type="evidence" value="ECO:0007669"/>
    <property type="project" value="UniProtKB-UniRule"/>
</dbReference>
<evidence type="ECO:0000256" key="2">
    <source>
        <dbReference type="ARBA" id="ARBA00023239"/>
    </source>
</evidence>
<evidence type="ECO:0000256" key="1">
    <source>
        <dbReference type="ARBA" id="ARBA00022628"/>
    </source>
</evidence>
<keyword evidence="1 5" id="KW-0846">Cobalamin</keyword>